<feature type="compositionally biased region" description="Basic and acidic residues" evidence="1">
    <location>
        <begin position="87"/>
        <end position="99"/>
    </location>
</feature>
<accession>A0A7J8JFY1</accession>
<dbReference type="Proteomes" id="UP000593571">
    <property type="component" value="Unassembled WGS sequence"/>
</dbReference>
<evidence type="ECO:0000313" key="3">
    <source>
        <dbReference type="Proteomes" id="UP000593571"/>
    </source>
</evidence>
<dbReference type="AlphaFoldDB" id="A0A7J8JFY1"/>
<feature type="compositionally biased region" description="Low complexity" evidence="1">
    <location>
        <begin position="52"/>
        <end position="63"/>
    </location>
</feature>
<feature type="compositionally biased region" description="Gly residues" evidence="1">
    <location>
        <begin position="104"/>
        <end position="114"/>
    </location>
</feature>
<keyword evidence="3" id="KW-1185">Reference proteome</keyword>
<proteinExistence type="predicted"/>
<organism evidence="2 3">
    <name type="scientific">Rousettus aegyptiacus</name>
    <name type="common">Egyptian fruit bat</name>
    <name type="synonym">Pteropus aegyptiacus</name>
    <dbReference type="NCBI Taxonomy" id="9407"/>
    <lineage>
        <taxon>Eukaryota</taxon>
        <taxon>Metazoa</taxon>
        <taxon>Chordata</taxon>
        <taxon>Craniata</taxon>
        <taxon>Vertebrata</taxon>
        <taxon>Euteleostomi</taxon>
        <taxon>Mammalia</taxon>
        <taxon>Eutheria</taxon>
        <taxon>Laurasiatheria</taxon>
        <taxon>Chiroptera</taxon>
        <taxon>Yinpterochiroptera</taxon>
        <taxon>Pteropodoidea</taxon>
        <taxon>Pteropodidae</taxon>
        <taxon>Rousettinae</taxon>
        <taxon>Rousettus</taxon>
    </lineage>
</organism>
<feature type="region of interest" description="Disordered" evidence="1">
    <location>
        <begin position="41"/>
        <end position="121"/>
    </location>
</feature>
<dbReference type="EMBL" id="JACASE010000002">
    <property type="protein sequence ID" value="KAF6495784.1"/>
    <property type="molecule type" value="Genomic_DNA"/>
</dbReference>
<sequence length="121" mass="13754">MLRPPLEAVFVSFPLFPPLSEPHHPLPRPHTQAFARLQPDRAWAGDDRNQRQRMQQQEPPQLRRLFHQLLGRGRGEKSGTGEVVEQGEDRGLKKRRGEEEQGCNLGGRGGGGVEWFGERDL</sequence>
<protein>
    <submittedName>
        <fullName evidence="2">Uncharacterized protein</fullName>
    </submittedName>
</protein>
<reference evidence="2 3" key="1">
    <citation type="journal article" date="2020" name="Nature">
        <title>Six reference-quality genomes reveal evolution of bat adaptations.</title>
        <authorList>
            <person name="Jebb D."/>
            <person name="Huang Z."/>
            <person name="Pippel M."/>
            <person name="Hughes G.M."/>
            <person name="Lavrichenko K."/>
            <person name="Devanna P."/>
            <person name="Winkler S."/>
            <person name="Jermiin L.S."/>
            <person name="Skirmuntt E.C."/>
            <person name="Katzourakis A."/>
            <person name="Burkitt-Gray L."/>
            <person name="Ray D.A."/>
            <person name="Sullivan K.A.M."/>
            <person name="Roscito J.G."/>
            <person name="Kirilenko B.M."/>
            <person name="Davalos L.M."/>
            <person name="Corthals A.P."/>
            <person name="Power M.L."/>
            <person name="Jones G."/>
            <person name="Ransome R.D."/>
            <person name="Dechmann D.K.N."/>
            <person name="Locatelli A.G."/>
            <person name="Puechmaille S.J."/>
            <person name="Fedrigo O."/>
            <person name="Jarvis E.D."/>
            <person name="Hiller M."/>
            <person name="Vernes S.C."/>
            <person name="Myers E.W."/>
            <person name="Teeling E.C."/>
        </authorList>
    </citation>
    <scope>NUCLEOTIDE SEQUENCE [LARGE SCALE GENOMIC DNA]</scope>
    <source>
        <strain evidence="2">MRouAeg1</strain>
        <tissue evidence="2">Muscle</tissue>
    </source>
</reference>
<evidence type="ECO:0000313" key="2">
    <source>
        <dbReference type="EMBL" id="KAF6495784.1"/>
    </source>
</evidence>
<name>A0A7J8JFY1_ROUAE</name>
<evidence type="ECO:0000256" key="1">
    <source>
        <dbReference type="SAM" id="MobiDB-lite"/>
    </source>
</evidence>
<gene>
    <name evidence="2" type="ORF">HJG63_010166</name>
</gene>
<comment type="caution">
    <text evidence="2">The sequence shown here is derived from an EMBL/GenBank/DDBJ whole genome shotgun (WGS) entry which is preliminary data.</text>
</comment>